<organism evidence="2 3">
    <name type="scientific">Paenibacillus odorifer</name>
    <dbReference type="NCBI Taxonomy" id="189426"/>
    <lineage>
        <taxon>Bacteria</taxon>
        <taxon>Bacillati</taxon>
        <taxon>Bacillota</taxon>
        <taxon>Bacilli</taxon>
        <taxon>Bacillales</taxon>
        <taxon>Paenibacillaceae</taxon>
        <taxon>Paenibacillus</taxon>
    </lineage>
</organism>
<evidence type="ECO:0000313" key="4">
    <source>
        <dbReference type="Proteomes" id="UP000249163"/>
    </source>
</evidence>
<proteinExistence type="predicted"/>
<sequence>MKPAREIFELHPLEIIYLTALIGGTSFPGLEIDLKSESERNLRSLMDTQMRSLEVKGYLEVDFVGLAKVNEVLHRGIAVASSCKSYFCQLMHTNQQTCKVFYFVQDEVWFELEQQPESNTYKLQEIYALHELMYQVIERIPLVWELSDKEKLQKAINKEVDLETWVGKSLQAGAFITSLAEIQCITEEAQVIRELNLLIHEEQMWLLRGVEEDVSQTTQSLPAVVNELCNWLQEA</sequence>
<evidence type="ECO:0008006" key="5">
    <source>
        <dbReference type="Google" id="ProtNLM"/>
    </source>
</evidence>
<protein>
    <recommendedName>
        <fullName evidence="5">DUF5081 domain-containing protein</fullName>
    </recommendedName>
</protein>
<reference evidence="2 3" key="1">
    <citation type="submission" date="2016-10" db="EMBL/GenBank/DDBJ databases">
        <title>Paenibacillus species isolates.</title>
        <authorList>
            <person name="Beno S.M."/>
        </authorList>
    </citation>
    <scope>NUCLEOTIDE SEQUENCE [LARGE SCALE GENOMIC DNA]</scope>
    <source>
        <strain evidence="2 3">FSL H7-0918</strain>
    </source>
</reference>
<evidence type="ECO:0000313" key="2">
    <source>
        <dbReference type="EMBL" id="OME19107.1"/>
    </source>
</evidence>
<dbReference type="Proteomes" id="UP000249163">
    <property type="component" value="Chromosome"/>
</dbReference>
<accession>A0A1R0YRR2</accession>
<gene>
    <name evidence="2" type="ORF">BSK47_16145</name>
    <name evidence="1" type="ORF">CD191_08750</name>
</gene>
<dbReference type="RefSeq" id="WP_076135808.1">
    <property type="nucleotide sequence ID" value="NZ_CP021965.1"/>
</dbReference>
<dbReference type="Proteomes" id="UP000187323">
    <property type="component" value="Unassembled WGS sequence"/>
</dbReference>
<dbReference type="EMBL" id="CP021965">
    <property type="protein sequence ID" value="AWV32700.1"/>
    <property type="molecule type" value="Genomic_DNA"/>
</dbReference>
<evidence type="ECO:0000313" key="1">
    <source>
        <dbReference type="EMBL" id="AWV32700.1"/>
    </source>
</evidence>
<dbReference type="OrthoDB" id="2621047at2"/>
<dbReference type="EMBL" id="MPTO01000014">
    <property type="protein sequence ID" value="OME19107.1"/>
    <property type="molecule type" value="Genomic_DNA"/>
</dbReference>
<name>A0A1R0YRR2_9BACL</name>
<reference evidence="1 4" key="2">
    <citation type="submission" date="2017-06" db="EMBL/GenBank/DDBJ databases">
        <title>Complete genome sequence of Paenibacillus odorifer CBA7130.</title>
        <authorList>
            <person name="Nam Y.-D."/>
            <person name="Kang J."/>
            <person name="Chung W.-H."/>
        </authorList>
    </citation>
    <scope>NUCLEOTIDE SEQUENCE [LARGE SCALE GENOMIC DNA]</scope>
    <source>
        <strain evidence="1 4">CBA7130</strain>
    </source>
</reference>
<evidence type="ECO:0000313" key="3">
    <source>
        <dbReference type="Proteomes" id="UP000187323"/>
    </source>
</evidence>
<dbReference type="AlphaFoldDB" id="A0A1R0YRR2"/>